<dbReference type="Proteomes" id="UP001597090">
    <property type="component" value="Unassembled WGS sequence"/>
</dbReference>
<organism evidence="2 3">
    <name type="scientific">Lysobacter koreensis</name>
    <dbReference type="NCBI Taxonomy" id="266122"/>
    <lineage>
        <taxon>Bacteria</taxon>
        <taxon>Pseudomonadati</taxon>
        <taxon>Pseudomonadota</taxon>
        <taxon>Gammaproteobacteria</taxon>
        <taxon>Lysobacterales</taxon>
        <taxon>Lysobacteraceae</taxon>
        <taxon>Lysobacter</taxon>
    </lineage>
</organism>
<dbReference type="RefSeq" id="WP_386812423.1">
    <property type="nucleotide sequence ID" value="NZ_JBHTIH010000003.1"/>
</dbReference>
<comment type="caution">
    <text evidence="2">The sequence shown here is derived from an EMBL/GenBank/DDBJ whole genome shotgun (WGS) entry which is preliminary data.</text>
</comment>
<evidence type="ECO:0000313" key="2">
    <source>
        <dbReference type="EMBL" id="MFD0739426.1"/>
    </source>
</evidence>
<feature type="region of interest" description="Disordered" evidence="1">
    <location>
        <begin position="1"/>
        <end position="70"/>
    </location>
</feature>
<keyword evidence="3" id="KW-1185">Reference proteome</keyword>
<gene>
    <name evidence="2" type="ORF">ACFQZQ_09045</name>
</gene>
<evidence type="ECO:0000313" key="3">
    <source>
        <dbReference type="Proteomes" id="UP001597090"/>
    </source>
</evidence>
<evidence type="ECO:0000256" key="1">
    <source>
        <dbReference type="SAM" id="MobiDB-lite"/>
    </source>
</evidence>
<dbReference type="EMBL" id="JBHTIH010000003">
    <property type="protein sequence ID" value="MFD0739426.1"/>
    <property type="molecule type" value="Genomic_DNA"/>
</dbReference>
<protein>
    <submittedName>
        <fullName evidence="2">Uncharacterized protein</fullName>
    </submittedName>
</protein>
<proteinExistence type="predicted"/>
<reference evidence="3" key="1">
    <citation type="journal article" date="2019" name="Int. J. Syst. Evol. Microbiol.">
        <title>The Global Catalogue of Microorganisms (GCM) 10K type strain sequencing project: providing services to taxonomists for standard genome sequencing and annotation.</title>
        <authorList>
            <consortium name="The Broad Institute Genomics Platform"/>
            <consortium name="The Broad Institute Genome Sequencing Center for Infectious Disease"/>
            <person name="Wu L."/>
            <person name="Ma J."/>
        </authorList>
    </citation>
    <scope>NUCLEOTIDE SEQUENCE [LARGE SCALE GENOMIC DNA]</scope>
    <source>
        <strain evidence="3">CCUG 55491</strain>
    </source>
</reference>
<sequence length="70" mass="7837">MIGKSPTGTSGSGRSGAGTPFKLSEQRSGRDRRQGHERREEVRYEPAKADRRSGSDRRTHGGWDDVPIRR</sequence>
<feature type="compositionally biased region" description="Basic and acidic residues" evidence="1">
    <location>
        <begin position="24"/>
        <end position="70"/>
    </location>
</feature>
<name>A0ABW2YMW6_9GAMM</name>
<accession>A0ABW2YMW6</accession>